<organism evidence="2">
    <name type="scientific">Mycobacterium xenopi 4042</name>
    <dbReference type="NCBI Taxonomy" id="1299334"/>
    <lineage>
        <taxon>Bacteria</taxon>
        <taxon>Bacillati</taxon>
        <taxon>Actinomycetota</taxon>
        <taxon>Actinomycetes</taxon>
        <taxon>Mycobacteriales</taxon>
        <taxon>Mycobacteriaceae</taxon>
        <taxon>Mycobacterium</taxon>
    </lineage>
</organism>
<dbReference type="EMBL" id="JAOB01000090">
    <property type="protein sequence ID" value="EUA08850.1"/>
    <property type="molecule type" value="Genomic_DNA"/>
</dbReference>
<accession>X7YR42</accession>
<feature type="compositionally biased region" description="Polar residues" evidence="1">
    <location>
        <begin position="87"/>
        <end position="97"/>
    </location>
</feature>
<sequence length="114" mass="12166">MGFSGLTEIRQESLFSDLDLFGVMSAPDQRVDTSAEMAQTAAWRIGDDVKHRELGHGWVQGAGHGVVTVRFETRSSGPDRRAHFPSTAASSARQSGRQPRLAGVCGGVVRAGGR</sequence>
<dbReference type="AlphaFoldDB" id="X7YR42"/>
<feature type="compositionally biased region" description="Gly residues" evidence="1">
    <location>
        <begin position="104"/>
        <end position="114"/>
    </location>
</feature>
<feature type="region of interest" description="Disordered" evidence="1">
    <location>
        <begin position="74"/>
        <end position="114"/>
    </location>
</feature>
<comment type="caution">
    <text evidence="2">The sequence shown here is derived from an EMBL/GenBank/DDBJ whole genome shotgun (WGS) entry which is preliminary data.</text>
</comment>
<proteinExistence type="predicted"/>
<reference evidence="2" key="1">
    <citation type="submission" date="2014-01" db="EMBL/GenBank/DDBJ databases">
        <authorList>
            <person name="Brown-Elliot B."/>
            <person name="Wallace R."/>
            <person name="Lenaerts A."/>
            <person name="Ordway D."/>
            <person name="DeGroote M.A."/>
            <person name="Parker T."/>
            <person name="Sizemore C."/>
            <person name="Tallon L.J."/>
            <person name="Sadzewicz L.K."/>
            <person name="Sengamalay N."/>
            <person name="Fraser C.M."/>
            <person name="Hine E."/>
            <person name="Shefchek K.A."/>
            <person name="Das S.P."/>
            <person name="Tettelin H."/>
        </authorList>
    </citation>
    <scope>NUCLEOTIDE SEQUENCE [LARGE SCALE GENOMIC DNA]</scope>
    <source>
        <strain evidence="2">4042</strain>
    </source>
</reference>
<evidence type="ECO:0000313" key="2">
    <source>
        <dbReference type="EMBL" id="EUA08850.1"/>
    </source>
</evidence>
<evidence type="ECO:0000256" key="1">
    <source>
        <dbReference type="SAM" id="MobiDB-lite"/>
    </source>
</evidence>
<protein>
    <submittedName>
        <fullName evidence="2">Uncharacterized protein</fullName>
    </submittedName>
</protein>
<name>X7YR42_MYCXE</name>
<dbReference type="PATRIC" id="fig|1299334.3.peg.9398"/>
<gene>
    <name evidence="2" type="ORF">I553_9907</name>
</gene>